<dbReference type="AlphaFoldDB" id="A0A4R0P4J3"/>
<comment type="caution">
    <text evidence="2">The sequence shown here is derived from an EMBL/GenBank/DDBJ whole genome shotgun (WGS) entry which is preliminary data.</text>
</comment>
<feature type="signal peptide" evidence="1">
    <location>
        <begin position="1"/>
        <end position="19"/>
    </location>
</feature>
<evidence type="ECO:0000313" key="2">
    <source>
        <dbReference type="EMBL" id="TCD10120.1"/>
    </source>
</evidence>
<name>A0A4R0P4J3_9SPHI</name>
<dbReference type="RefSeq" id="WP_131558211.1">
    <property type="nucleotide sequence ID" value="NZ_SJSN01000007.1"/>
</dbReference>
<organism evidence="2 3">
    <name type="scientific">Pedobacter frigidisoli</name>
    <dbReference type="NCBI Taxonomy" id="2530455"/>
    <lineage>
        <taxon>Bacteria</taxon>
        <taxon>Pseudomonadati</taxon>
        <taxon>Bacteroidota</taxon>
        <taxon>Sphingobacteriia</taxon>
        <taxon>Sphingobacteriales</taxon>
        <taxon>Sphingobacteriaceae</taxon>
        <taxon>Pedobacter</taxon>
    </lineage>
</organism>
<evidence type="ECO:0008006" key="4">
    <source>
        <dbReference type="Google" id="ProtNLM"/>
    </source>
</evidence>
<evidence type="ECO:0000313" key="3">
    <source>
        <dbReference type="Proteomes" id="UP000291485"/>
    </source>
</evidence>
<dbReference type="Proteomes" id="UP000291485">
    <property type="component" value="Unassembled WGS sequence"/>
</dbReference>
<feature type="chain" id="PRO_5020475351" description="Peptidase_C39 like family protein" evidence="1">
    <location>
        <begin position="20"/>
        <end position="189"/>
    </location>
</feature>
<sequence length="189" mass="21987">MKKKFITAFLLFLAIYNYAQDSTSKKQDIHNKSIANIAVKHKQLYNMSCIPMSIEMILKYNDRVSANYYGLQNIWKDKSDGTFANFDGKTIAGLKFKHQFNIKRGDNFPIDRLFKAIDNELSAGRKVIVSLPTGSNLWHMYVIDRRMDQDDYLAYSKGFNNNQLLTLEYVKRWIRGCKGTDILTYKTVN</sequence>
<reference evidence="2 3" key="1">
    <citation type="submission" date="2019-02" db="EMBL/GenBank/DDBJ databases">
        <title>Pedobacter sp. RP-3-11 sp. nov., isolated from Arctic soil.</title>
        <authorList>
            <person name="Dahal R.H."/>
        </authorList>
    </citation>
    <scope>NUCLEOTIDE SEQUENCE [LARGE SCALE GENOMIC DNA]</scope>
    <source>
        <strain evidence="2 3">RP-3-11</strain>
    </source>
</reference>
<gene>
    <name evidence="2" type="ORF">EZ449_09840</name>
</gene>
<accession>A0A4R0P4J3</accession>
<keyword evidence="1" id="KW-0732">Signal</keyword>
<protein>
    <recommendedName>
        <fullName evidence="4">Peptidase_C39 like family protein</fullName>
    </recommendedName>
</protein>
<keyword evidence="3" id="KW-1185">Reference proteome</keyword>
<evidence type="ECO:0000256" key="1">
    <source>
        <dbReference type="SAM" id="SignalP"/>
    </source>
</evidence>
<dbReference type="EMBL" id="SJSN01000007">
    <property type="protein sequence ID" value="TCD10120.1"/>
    <property type="molecule type" value="Genomic_DNA"/>
</dbReference>
<proteinExistence type="predicted"/>
<dbReference type="OrthoDB" id="704168at2"/>